<gene>
    <name evidence="2" type="primary">FGFRL1</name>
</gene>
<feature type="compositionally biased region" description="Pro residues" evidence="1">
    <location>
        <begin position="378"/>
        <end position="400"/>
    </location>
</feature>
<proteinExistence type="predicted"/>
<name>A0A8C8FF09_ONCTS</name>
<sequence length="478" mass="52800">TRHKYARNFCCLAGPHPPSLLLACPVSSTNPIVSYGQKRAEALSCPIRSIVYSSVISSLNTPVRFFPPLNSDYPFSSIISGHCVKLLPENRERHCYEEKNSKRITWILSYQDGYVVPDLHKRLSHGHQLKIYLPKSAVKLEFTPAAEPLKTYLYWDRGSRATRGKVSGTGTDRSWYLDKVTYKDQGTYVQRDYWNKEISSLKVAVTTRREYTKCVVGEELHISLEGIDQADATLSFSGANANVTLVHDGAVVAQDLPDYWNRVKTLSTKISIQNVNTSDVGYYTLKDTRDRVVAIVRMELTDKHENEAGNPLMALLLLLGIPASICFCCRKRIFKNKSPDTTAIQLDNPETLHPPPGYNMPGGGVSPGPGVPGGYPQVYPPPNPGMPGQPQWTGPPPQPCFNPGYPSQDPLYPPAQPSQWNGPPPNQPQYNPGAPPMGYAPVMYSAPSGKEEIKIENMSPADPLLAHPPPQVSPHSLS</sequence>
<evidence type="ECO:0000313" key="3">
    <source>
        <dbReference type="Proteomes" id="UP000694402"/>
    </source>
</evidence>
<organism evidence="2 3">
    <name type="scientific">Oncorhynchus tshawytscha</name>
    <name type="common">Chinook salmon</name>
    <name type="synonym">Salmo tshawytscha</name>
    <dbReference type="NCBI Taxonomy" id="74940"/>
    <lineage>
        <taxon>Eukaryota</taxon>
        <taxon>Metazoa</taxon>
        <taxon>Chordata</taxon>
        <taxon>Craniata</taxon>
        <taxon>Vertebrata</taxon>
        <taxon>Euteleostomi</taxon>
        <taxon>Actinopterygii</taxon>
        <taxon>Neopterygii</taxon>
        <taxon>Teleostei</taxon>
        <taxon>Protacanthopterygii</taxon>
        <taxon>Salmoniformes</taxon>
        <taxon>Salmonidae</taxon>
        <taxon>Salmoninae</taxon>
        <taxon>Oncorhynchus</taxon>
    </lineage>
</organism>
<dbReference type="Proteomes" id="UP000694402">
    <property type="component" value="Unassembled WGS sequence"/>
</dbReference>
<dbReference type="Ensembl" id="ENSOTST00005037072.2">
    <property type="protein sequence ID" value="ENSOTSP00005034160.2"/>
    <property type="gene ID" value="ENSOTSG00005016095.2"/>
</dbReference>
<dbReference type="GeneTree" id="ENSGT00990000203830"/>
<keyword evidence="3" id="KW-1185">Reference proteome</keyword>
<reference evidence="2" key="2">
    <citation type="submission" date="2025-09" db="UniProtKB">
        <authorList>
            <consortium name="Ensembl"/>
        </authorList>
    </citation>
    <scope>IDENTIFICATION</scope>
</reference>
<reference evidence="2" key="1">
    <citation type="submission" date="2025-08" db="UniProtKB">
        <authorList>
            <consortium name="Ensembl"/>
        </authorList>
    </citation>
    <scope>IDENTIFICATION</scope>
</reference>
<feature type="compositionally biased region" description="Pro residues" evidence="1">
    <location>
        <begin position="411"/>
        <end position="427"/>
    </location>
</feature>
<evidence type="ECO:0000313" key="2">
    <source>
        <dbReference type="Ensembl" id="ENSOTSP00005034160.2"/>
    </source>
</evidence>
<protein>
    <submittedName>
        <fullName evidence="2">Uncharacterized protein</fullName>
    </submittedName>
</protein>
<dbReference type="AlphaFoldDB" id="A0A8C8FF09"/>
<evidence type="ECO:0000256" key="1">
    <source>
        <dbReference type="SAM" id="MobiDB-lite"/>
    </source>
</evidence>
<accession>A0A8C8FF09</accession>
<feature type="region of interest" description="Disordered" evidence="1">
    <location>
        <begin position="340"/>
        <end position="478"/>
    </location>
</feature>
<feature type="compositionally biased region" description="Gly residues" evidence="1">
    <location>
        <begin position="360"/>
        <end position="373"/>
    </location>
</feature>